<dbReference type="RefSeq" id="WP_035253224.1">
    <property type="nucleotide sequence ID" value="NZ_AQQY01000014.1"/>
</dbReference>
<dbReference type="Proteomes" id="UP000024836">
    <property type="component" value="Unassembled WGS sequence"/>
</dbReference>
<dbReference type="GO" id="GO:0006355">
    <property type="term" value="P:regulation of DNA-templated transcription"/>
    <property type="evidence" value="ECO:0007669"/>
    <property type="project" value="InterPro"/>
</dbReference>
<name>A0A058ZGX0_9RHOB</name>
<dbReference type="SMART" id="SM00421">
    <property type="entry name" value="HTH_LUXR"/>
    <property type="match status" value="1"/>
</dbReference>
<dbReference type="eggNOG" id="COG2197">
    <property type="taxonomic scope" value="Bacteria"/>
</dbReference>
<dbReference type="PRINTS" id="PR00038">
    <property type="entry name" value="HTHLUXR"/>
</dbReference>
<feature type="domain" description="HTH luxR-type" evidence="1">
    <location>
        <begin position="199"/>
        <end position="256"/>
    </location>
</feature>
<gene>
    <name evidence="2" type="ORF">ATO10_15205</name>
</gene>
<accession>A0A058ZGX0</accession>
<keyword evidence="3" id="KW-1185">Reference proteome</keyword>
<dbReference type="InterPro" id="IPR036388">
    <property type="entry name" value="WH-like_DNA-bd_sf"/>
</dbReference>
<dbReference type="SUPFAM" id="SSF46894">
    <property type="entry name" value="C-terminal effector domain of the bipartite response regulators"/>
    <property type="match status" value="1"/>
</dbReference>
<evidence type="ECO:0000313" key="2">
    <source>
        <dbReference type="EMBL" id="KCV80879.1"/>
    </source>
</evidence>
<comment type="caution">
    <text evidence="2">The sequence shown here is derived from an EMBL/GenBank/DDBJ whole genome shotgun (WGS) entry which is preliminary data.</text>
</comment>
<dbReference type="Gene3D" id="1.10.10.10">
    <property type="entry name" value="Winged helix-like DNA-binding domain superfamily/Winged helix DNA-binding domain"/>
    <property type="match status" value="1"/>
</dbReference>
<organism evidence="2 3">
    <name type="scientific">Actibacterium atlanticum</name>
    <dbReference type="NCBI Taxonomy" id="1461693"/>
    <lineage>
        <taxon>Bacteria</taxon>
        <taxon>Pseudomonadati</taxon>
        <taxon>Pseudomonadota</taxon>
        <taxon>Alphaproteobacteria</taxon>
        <taxon>Rhodobacterales</taxon>
        <taxon>Roseobacteraceae</taxon>
        <taxon>Actibacterium</taxon>
    </lineage>
</organism>
<dbReference type="InterPro" id="IPR000792">
    <property type="entry name" value="Tscrpt_reg_LuxR_C"/>
</dbReference>
<dbReference type="OrthoDB" id="5497412at2"/>
<dbReference type="AlphaFoldDB" id="A0A058ZGX0"/>
<protein>
    <submittedName>
        <fullName evidence="2">Transcriptional regulator, LuxR family protein</fullName>
    </submittedName>
</protein>
<dbReference type="EMBL" id="AQQY01000014">
    <property type="protein sequence ID" value="KCV80879.1"/>
    <property type="molecule type" value="Genomic_DNA"/>
</dbReference>
<proteinExistence type="predicted"/>
<evidence type="ECO:0000313" key="3">
    <source>
        <dbReference type="Proteomes" id="UP000024836"/>
    </source>
</evidence>
<sequence>MIEDAQERSSKSVDIGCLDILAEWVETLHGQGELNGALQRLIKVTHAHAAFIARHQEGRISLKMIAAAGHPQGRPPCFLNEMLENPKDDLRIGATLSLKEAQRNRNTRPAKLQVLHADLAAYAIRDLLAVRLAENDFLELHFEHTLPEADRSLLAIMGPTLAKTWQSRLPGTAERARSRFRTRRGTRQPDPQVLHLSNPFGLTRSEFRVCMLVREGLLIDKIANKLNVLEPTIRAHLRSIYMKTGISCHVELLHRLTHELSSAAPAGATGATPRLHLN</sequence>
<dbReference type="GO" id="GO:0003677">
    <property type="term" value="F:DNA binding"/>
    <property type="evidence" value="ECO:0007669"/>
    <property type="project" value="InterPro"/>
</dbReference>
<evidence type="ECO:0000259" key="1">
    <source>
        <dbReference type="SMART" id="SM00421"/>
    </source>
</evidence>
<dbReference type="InterPro" id="IPR016032">
    <property type="entry name" value="Sig_transdc_resp-reg_C-effctor"/>
</dbReference>
<reference evidence="2 3" key="1">
    <citation type="submission" date="2013-04" db="EMBL/GenBank/DDBJ databases">
        <title>Shimia sp. 22II-S11-Z10 Genome Sequencing.</title>
        <authorList>
            <person name="Lai Q."/>
            <person name="Li G."/>
            <person name="Shao Z."/>
        </authorList>
    </citation>
    <scope>NUCLEOTIDE SEQUENCE [LARGE SCALE GENOMIC DNA]</scope>
    <source>
        <strain evidence="3">22II-S11-Z10</strain>
    </source>
</reference>
<dbReference type="STRING" id="1461693.ATO10_15205"/>